<dbReference type="GO" id="GO:0045490">
    <property type="term" value="P:pectin catabolic process"/>
    <property type="evidence" value="ECO:0007669"/>
    <property type="project" value="InterPro"/>
</dbReference>
<organism evidence="2 3">
    <name type="scientific">Rahnella sp. (strain Y9602)</name>
    <dbReference type="NCBI Taxonomy" id="2703885"/>
    <lineage>
        <taxon>Bacteria</taxon>
        <taxon>Pseudomonadati</taxon>
        <taxon>Pseudomonadota</taxon>
        <taxon>Gammaproteobacteria</taxon>
        <taxon>Enterobacterales</taxon>
        <taxon>Yersiniaceae</taxon>
        <taxon>Rahnella</taxon>
    </lineage>
</organism>
<dbReference type="KEGG" id="rah:Rahaq_4486"/>
<dbReference type="AlphaFoldDB" id="A0A0H3FI95"/>
<dbReference type="Gene3D" id="2.130.10.10">
    <property type="entry name" value="YVTN repeat-like/Quinoprotein amine dehydrogenase"/>
    <property type="match status" value="1"/>
</dbReference>
<dbReference type="EMBL" id="CP002506">
    <property type="protein sequence ID" value="ADW76071.1"/>
    <property type="molecule type" value="Genomic_DNA"/>
</dbReference>
<keyword evidence="2" id="KW-0614">Plasmid</keyword>
<geneLocation type="plasmid" evidence="2 3">
    <name>pRAHAQ01</name>
</geneLocation>
<dbReference type="GO" id="GO:0047487">
    <property type="term" value="F:oligogalacturonide lyase activity"/>
    <property type="evidence" value="ECO:0007669"/>
    <property type="project" value="UniProtKB-EC"/>
</dbReference>
<dbReference type="EC" id="4.2.2.6" evidence="2"/>
<accession>A0A0H3FI95</accession>
<keyword evidence="2" id="KW-0456">Lyase</keyword>
<dbReference type="RefSeq" id="WP_013577752.1">
    <property type="nucleotide sequence ID" value="NC_015062.1"/>
</dbReference>
<dbReference type="SUPFAM" id="SSF82171">
    <property type="entry name" value="DPP6 N-terminal domain-like"/>
    <property type="match status" value="1"/>
</dbReference>
<gene>
    <name evidence="2" type="ordered locus">Rahaq_4486</name>
</gene>
<reference evidence="3" key="1">
    <citation type="submission" date="2011-01" db="EMBL/GenBank/DDBJ databases">
        <title>Complete sequence of plasmid1 of Rahnella sp. Y9602.</title>
        <authorList>
            <consortium name="US DOE Joint Genome Institute"/>
            <person name="Lucas S."/>
            <person name="Copeland A."/>
            <person name="Lapidus A."/>
            <person name="Cheng J.-F."/>
            <person name="Goodwin L."/>
            <person name="Pitluck S."/>
            <person name="Lu M."/>
            <person name="Detter J.C."/>
            <person name="Han C."/>
            <person name="Tapia R."/>
            <person name="Land M."/>
            <person name="Hauser L."/>
            <person name="Kyrpides N."/>
            <person name="Ivanova N."/>
            <person name="Ovchinnikova G."/>
            <person name="Pagani I."/>
            <person name="Sobecky P.A."/>
            <person name="Martinez R.J."/>
            <person name="Woyke T."/>
        </authorList>
    </citation>
    <scope>NUCLEOTIDE SEQUENCE [LARGE SCALE GENOMIC DNA]</scope>
    <source>
        <strain evidence="3">Y9602</strain>
        <plasmid evidence="3">pRAHAQ01</plasmid>
    </source>
</reference>
<dbReference type="Proteomes" id="UP000007257">
    <property type="component" value="Plasmid pRAHAQ01"/>
</dbReference>
<evidence type="ECO:0000313" key="3">
    <source>
        <dbReference type="Proteomes" id="UP000007257"/>
    </source>
</evidence>
<dbReference type="InterPro" id="IPR027946">
    <property type="entry name" value="Ogl_dom"/>
</dbReference>
<dbReference type="PANTHER" id="PTHR36842">
    <property type="entry name" value="PROTEIN TOLB HOMOLOG"/>
    <property type="match status" value="1"/>
</dbReference>
<protein>
    <submittedName>
        <fullName evidence="2">Oligogalacturonide lyase</fullName>
        <ecNumber evidence="2">4.2.2.6</ecNumber>
    </submittedName>
</protein>
<dbReference type="GeneID" id="95420753"/>
<evidence type="ECO:0000313" key="2">
    <source>
        <dbReference type="EMBL" id="ADW76071.1"/>
    </source>
</evidence>
<dbReference type="InterPro" id="IPR015943">
    <property type="entry name" value="WD40/YVTN_repeat-like_dom_sf"/>
</dbReference>
<proteinExistence type="predicted"/>
<sequence length="393" mass="44962">MAKGSQIQFNFHTVQDPQTGARVTRLTPPDVLCHRNYFYQKCFTRDGNKLLFAGEFDGNRNYYLLDLKTQNAVQLTEGKGDNTFGGFLSPDDQYLYYVKNERSLQRVKLADFSEHTVYQVPEEWVGYGTWVANSECTRLVGIEISREDWTPLSDWKIFQAFYHSNPHCRLLRVDLLSGKSRVIHEKNEWLGHPIYRPFDDNTVAFCHEGPHDLVDARMWLVNEDGSNVRKVKEHAPGESCTHEFWVPDGSALMYVSYLKGQHDRHIRRFDPQTGEDVCLMTMPACSHLMSNENGTLLVGDGSGTPVDVKDTASHTIENDPWLYIFDAKTRQHAPLAAHNSSWQVLDGDRQVTHPHPSFSPDDRHVLFTTDYEGLPALYLAEIPDALLSSLRKD</sequence>
<dbReference type="eggNOG" id="COG0823">
    <property type="taxonomic scope" value="Bacteria"/>
</dbReference>
<dbReference type="OrthoDB" id="8432779at2"/>
<name>A0A0H3FI95_RAHSY</name>
<reference evidence="2 3" key="2">
    <citation type="journal article" date="2012" name="J. Bacteriol.">
        <title>Complete Genome Sequence of Rahnella sp. Strain Y9602, a Gammaproteobacterium Isolate from Metal- and Radionuclide-Contaminated Soil.</title>
        <authorList>
            <person name="Martinez R.J."/>
            <person name="Bruce D."/>
            <person name="Detter C."/>
            <person name="Goodwin L.A."/>
            <person name="Han J."/>
            <person name="Han C.S."/>
            <person name="Held B."/>
            <person name="Land M.L."/>
            <person name="Mikhailova N."/>
            <person name="Nolan M."/>
            <person name="Pennacchio L."/>
            <person name="Pitluck S."/>
            <person name="Tapia R."/>
            <person name="Woyke T."/>
            <person name="Sobecky P.A."/>
        </authorList>
    </citation>
    <scope>NUCLEOTIDE SEQUENCE [LARGE SCALE GENOMIC DNA]</scope>
    <source>
        <strain evidence="2 3">Y9602</strain>
        <plasmid evidence="2 3">pRAHAQ01</plasmid>
    </source>
</reference>
<dbReference type="HOGENOM" id="CLU_057268_0_0_6"/>
<dbReference type="Pfam" id="PF14583">
    <property type="entry name" value="Pectate_lyase22"/>
    <property type="match status" value="1"/>
</dbReference>
<evidence type="ECO:0000259" key="1">
    <source>
        <dbReference type="Pfam" id="PF14583"/>
    </source>
</evidence>
<feature type="domain" description="Oligogalacturonate lyase" evidence="1">
    <location>
        <begin position="1"/>
        <end position="385"/>
    </location>
</feature>